<gene>
    <name evidence="2" type="ORF">LVJ81_08855</name>
</gene>
<keyword evidence="3" id="KW-1185">Reference proteome</keyword>
<keyword evidence="1" id="KW-0472">Membrane</keyword>
<dbReference type="Proteomes" id="UP000832034">
    <property type="component" value="Chromosome"/>
</dbReference>
<name>A0ABY4E9Y5_VITST</name>
<reference evidence="2" key="1">
    <citation type="submission" date="2021-12" db="EMBL/GenBank/DDBJ databases">
        <authorList>
            <person name="Veyrier F.J."/>
        </authorList>
    </citation>
    <scope>NUCLEOTIDE SEQUENCE</scope>
    <source>
        <strain evidence="2">SAG 1488-6</strain>
    </source>
</reference>
<dbReference type="RefSeq" id="WP_019958660.1">
    <property type="nucleotide sequence ID" value="NZ_CP091512.1"/>
</dbReference>
<dbReference type="EMBL" id="CP091512">
    <property type="protein sequence ID" value="UOO91740.1"/>
    <property type="molecule type" value="Genomic_DNA"/>
</dbReference>
<feature type="transmembrane region" description="Helical" evidence="1">
    <location>
        <begin position="12"/>
        <end position="32"/>
    </location>
</feature>
<sequence>MTLSHEWTEDQAHPPVLQVACVWLDIALFGYWRSVMRQMNHLHEAVVCSYMSQQNHSFAA</sequence>
<evidence type="ECO:0000313" key="3">
    <source>
        <dbReference type="Proteomes" id="UP000832034"/>
    </source>
</evidence>
<evidence type="ECO:0000256" key="1">
    <source>
        <dbReference type="SAM" id="Phobius"/>
    </source>
</evidence>
<protein>
    <submittedName>
        <fullName evidence="2">Uncharacterized protein</fullName>
    </submittedName>
</protein>
<evidence type="ECO:0000313" key="2">
    <source>
        <dbReference type="EMBL" id="UOO91740.1"/>
    </source>
</evidence>
<keyword evidence="1" id="KW-0812">Transmembrane</keyword>
<keyword evidence="1" id="KW-1133">Transmembrane helix</keyword>
<reference evidence="2" key="2">
    <citation type="journal article" date="2022" name="Res Sq">
        <title>Evolution of multicellular longitudinally dividing oral cavity symbionts (Neisseriaceae).</title>
        <authorList>
            <person name="Nyongesa S."/>
            <person name="Weber P."/>
            <person name="Bernet E."/>
            <person name="Pullido F."/>
            <person name="Nieckarz M."/>
            <person name="Delaby M."/>
            <person name="Nieves C."/>
            <person name="Viehboeck T."/>
            <person name="Krause N."/>
            <person name="Rivera-Millot A."/>
            <person name="Nakamura A."/>
            <person name="Vischer N."/>
            <person name="VanNieuwenhze M."/>
            <person name="Brun Y."/>
            <person name="Cava F."/>
            <person name="Bulgheresi S."/>
            <person name="Veyrier F."/>
        </authorList>
    </citation>
    <scope>NUCLEOTIDE SEQUENCE</scope>
    <source>
        <strain evidence="2">SAG 1488-6</strain>
    </source>
</reference>
<proteinExistence type="predicted"/>
<organism evidence="2 3">
    <name type="scientific">Vitreoscilla stercoraria</name>
    <dbReference type="NCBI Taxonomy" id="61"/>
    <lineage>
        <taxon>Bacteria</taxon>
        <taxon>Pseudomonadati</taxon>
        <taxon>Pseudomonadota</taxon>
        <taxon>Betaproteobacteria</taxon>
        <taxon>Neisseriales</taxon>
        <taxon>Neisseriaceae</taxon>
        <taxon>Vitreoscilla</taxon>
    </lineage>
</organism>
<accession>A0ABY4E9Y5</accession>